<organism evidence="1 2">
    <name type="scientific">Methylomonas defluvii</name>
    <dbReference type="NCBI Taxonomy" id="3045149"/>
    <lineage>
        <taxon>Bacteria</taxon>
        <taxon>Pseudomonadati</taxon>
        <taxon>Pseudomonadota</taxon>
        <taxon>Gammaproteobacteria</taxon>
        <taxon>Methylococcales</taxon>
        <taxon>Methylococcaceae</taxon>
        <taxon>Methylomonas</taxon>
    </lineage>
</organism>
<dbReference type="Proteomes" id="UP001284537">
    <property type="component" value="Unassembled WGS sequence"/>
</dbReference>
<reference evidence="1 2" key="1">
    <citation type="submission" date="2023-11" db="EMBL/GenBank/DDBJ databases">
        <authorList>
            <person name="Ouyang M.-Y."/>
        </authorList>
    </citation>
    <scope>NUCLEOTIDE SEQUENCE [LARGE SCALE GENOMIC DNA]</scope>
    <source>
        <strain evidence="1 2">OY6</strain>
    </source>
</reference>
<evidence type="ECO:0000313" key="2">
    <source>
        <dbReference type="Proteomes" id="UP001284537"/>
    </source>
</evidence>
<comment type="caution">
    <text evidence="1">The sequence shown here is derived from an EMBL/GenBank/DDBJ whole genome shotgun (WGS) entry which is preliminary data.</text>
</comment>
<gene>
    <name evidence="1" type="ORF">QLH52_16055</name>
</gene>
<dbReference type="RefSeq" id="WP_129871427.1">
    <property type="nucleotide sequence ID" value="NZ_JAXARY010000015.1"/>
</dbReference>
<protein>
    <submittedName>
        <fullName evidence="1">Uncharacterized protein</fullName>
    </submittedName>
</protein>
<proteinExistence type="predicted"/>
<name>A0ABU4UH96_9GAMM</name>
<keyword evidence="2" id="KW-1185">Reference proteome</keyword>
<accession>A0ABU4UH96</accession>
<evidence type="ECO:0000313" key="1">
    <source>
        <dbReference type="EMBL" id="MDX8128811.1"/>
    </source>
</evidence>
<dbReference type="EMBL" id="JAXARY010000015">
    <property type="protein sequence ID" value="MDX8128811.1"/>
    <property type="molecule type" value="Genomic_DNA"/>
</dbReference>
<sequence>MTLLIGGRLGLPAAFLFWYGTKAGERLTRRFAGIFLKTLVYGEPGHASGLPVSGIKYRNIRYLILIISFLLVIGFA</sequence>